<dbReference type="InterPro" id="IPR036390">
    <property type="entry name" value="WH_DNA-bd_sf"/>
</dbReference>
<dbReference type="RefSeq" id="WP_071926014.1">
    <property type="nucleotide sequence ID" value="NZ_CP018082.1"/>
</dbReference>
<gene>
    <name evidence="2" type="ORF">BOX37_02205</name>
</gene>
<feature type="domain" description="HTH marR-type" evidence="1">
    <location>
        <begin position="9"/>
        <end position="147"/>
    </location>
</feature>
<evidence type="ECO:0000259" key="1">
    <source>
        <dbReference type="PROSITE" id="PS50995"/>
    </source>
</evidence>
<dbReference type="SMART" id="SM00347">
    <property type="entry name" value="HTH_MARR"/>
    <property type="match status" value="1"/>
</dbReference>
<dbReference type="KEGG" id="nsl:BOX37_02205"/>
<name>A0A1J0VLR9_9NOCA</name>
<dbReference type="InterPro" id="IPR000835">
    <property type="entry name" value="HTH_MarR-typ"/>
</dbReference>
<dbReference type="Pfam" id="PF01047">
    <property type="entry name" value="MarR"/>
    <property type="match status" value="1"/>
</dbReference>
<dbReference type="PROSITE" id="PS50995">
    <property type="entry name" value="HTH_MARR_2"/>
    <property type="match status" value="1"/>
</dbReference>
<proteinExistence type="predicted"/>
<sequence>MQQTEQPSPDDIVVDLLVTAGRLTRLAGTISDDDLPRAVLRALAVLDEHGGLRVSDFARIDRCSQPAATALIGRLVTDGFATRTKDPRDSRAVLVELTPAGRTRLVEARRAYAAAMAPGLADFDLDRLIRLDNDMNDLLTALRAVARGHQCSNQERR</sequence>
<dbReference type="GO" id="GO:0003700">
    <property type="term" value="F:DNA-binding transcription factor activity"/>
    <property type="evidence" value="ECO:0007669"/>
    <property type="project" value="InterPro"/>
</dbReference>
<organism evidence="2 3">
    <name type="scientific">Nocardia mangyaensis</name>
    <dbReference type="NCBI Taxonomy" id="2213200"/>
    <lineage>
        <taxon>Bacteria</taxon>
        <taxon>Bacillati</taxon>
        <taxon>Actinomycetota</taxon>
        <taxon>Actinomycetes</taxon>
        <taxon>Mycobacteriales</taxon>
        <taxon>Nocardiaceae</taxon>
        <taxon>Nocardia</taxon>
    </lineage>
</organism>
<evidence type="ECO:0000313" key="3">
    <source>
        <dbReference type="Proteomes" id="UP000183810"/>
    </source>
</evidence>
<dbReference type="PANTHER" id="PTHR39515">
    <property type="entry name" value="CONSERVED PROTEIN"/>
    <property type="match status" value="1"/>
</dbReference>
<dbReference type="InterPro" id="IPR052526">
    <property type="entry name" value="HTH-type_Bedaq_tolerance"/>
</dbReference>
<dbReference type="EMBL" id="CP018082">
    <property type="protein sequence ID" value="APE32977.1"/>
    <property type="molecule type" value="Genomic_DNA"/>
</dbReference>
<protein>
    <submittedName>
        <fullName evidence="2">MarR family transcriptional regulator</fullName>
    </submittedName>
</protein>
<dbReference type="AlphaFoldDB" id="A0A1J0VLR9"/>
<dbReference type="OrthoDB" id="69852at2"/>
<dbReference type="SUPFAM" id="SSF46785">
    <property type="entry name" value="Winged helix' DNA-binding domain"/>
    <property type="match status" value="1"/>
</dbReference>
<reference evidence="2" key="1">
    <citation type="submission" date="2016-11" db="EMBL/GenBank/DDBJ databases">
        <authorList>
            <person name="Jaros S."/>
            <person name="Januszkiewicz K."/>
            <person name="Wedrychowicz H."/>
        </authorList>
    </citation>
    <scope>NUCLEOTIDE SEQUENCE [LARGE SCALE GENOMIC DNA]</scope>
    <source>
        <strain evidence="2">Y48</strain>
    </source>
</reference>
<dbReference type="PANTHER" id="PTHR39515:SF2">
    <property type="entry name" value="HTH-TYPE TRANSCRIPTIONAL REGULATOR RV0880"/>
    <property type="match status" value="1"/>
</dbReference>
<accession>A0A1J0VLR9</accession>
<keyword evidence="3" id="KW-1185">Reference proteome</keyword>
<dbReference type="InterPro" id="IPR036388">
    <property type="entry name" value="WH-like_DNA-bd_sf"/>
</dbReference>
<dbReference type="Proteomes" id="UP000183810">
    <property type="component" value="Chromosome"/>
</dbReference>
<evidence type="ECO:0000313" key="2">
    <source>
        <dbReference type="EMBL" id="APE32977.1"/>
    </source>
</evidence>
<dbReference type="Gene3D" id="1.10.10.10">
    <property type="entry name" value="Winged helix-like DNA-binding domain superfamily/Winged helix DNA-binding domain"/>
    <property type="match status" value="1"/>
</dbReference>